<dbReference type="CDD" id="cd03375">
    <property type="entry name" value="TPP_OGFOR"/>
    <property type="match status" value="1"/>
</dbReference>
<protein>
    <submittedName>
        <fullName evidence="5">Putative ferredoxin oxidoreductase (Putative pyruvate synthase (PorB))</fullName>
        <ecNumber evidence="5">1.2.7.1</ecNumber>
    </submittedName>
</protein>
<evidence type="ECO:0000313" key="5">
    <source>
        <dbReference type="EMBL" id="CCH71603.1"/>
    </source>
</evidence>
<dbReference type="InterPro" id="IPR051457">
    <property type="entry name" value="2-oxoacid:Fd_oxidoreductase"/>
</dbReference>
<dbReference type="AlphaFoldDB" id="W6JRZ7"/>
<evidence type="ECO:0000259" key="3">
    <source>
        <dbReference type="Pfam" id="PF02775"/>
    </source>
</evidence>
<dbReference type="Gene3D" id="3.40.50.970">
    <property type="match status" value="1"/>
</dbReference>
<dbReference type="PANTHER" id="PTHR48084">
    <property type="entry name" value="2-OXOGLUTARATE OXIDOREDUCTASE SUBUNIT KORB-RELATED"/>
    <property type="match status" value="1"/>
</dbReference>
<feature type="region of interest" description="Disordered" evidence="2">
    <location>
        <begin position="150"/>
        <end position="170"/>
    </location>
</feature>
<dbReference type="InterPro" id="IPR032686">
    <property type="entry name" value="PFO_beta_C"/>
</dbReference>
<dbReference type="EMBL" id="CAJA01000001">
    <property type="protein sequence ID" value="CCH71603.1"/>
    <property type="molecule type" value="Genomic_DNA"/>
</dbReference>
<dbReference type="RefSeq" id="WP_053083947.1">
    <property type="nucleotide sequence ID" value="NZ_HG764815.1"/>
</dbReference>
<proteinExistence type="predicted"/>
<sequence length="337" mass="37361">MTDLDHLDLTHASAAECLLRLYDERVEIEGFQKGVPRWCSGCGDNAVLAALQRLLRDEGLRPEKTVFVSGIGCSSRLPHYMNTYGFHGIHGRALPVAEGVRIARPDLNVFVNSGDGDCFSIGAAHWIHAIRYNMKMVVMVHDNQIYGLTKKQASPTSPRGTRSNTTPQGSFLEGLNPLTVTLGVQNVSFVAQAADWIPEVLYAILQAAFNHDGLSFIRIVQRCPEWMPDNFEPWLHDPSRVQLLHHEGMPAFSSGLASLYPTRLDHDPSDIHRARELASQHDPIPIGVLFHDPTVPRYDELVRAETTHSPAAVRQLLDEEFDRFAVVSDGEGGGVDD</sequence>
<reference evidence="5 6" key="1">
    <citation type="journal article" date="2013" name="ISME J.">
        <title>A metabolic model for members of the genus Tetrasphaera involved in enhanced biological phosphorus removal.</title>
        <authorList>
            <person name="Kristiansen R."/>
            <person name="Nguyen H.T.T."/>
            <person name="Saunders A.M."/>
            <person name="Nielsen J.L."/>
            <person name="Wimmer R."/>
            <person name="Le V.Q."/>
            <person name="McIlroy S.J."/>
            <person name="Petrovski S."/>
            <person name="Seviour R.J."/>
            <person name="Calteau A."/>
            <person name="Nielsen K.L."/>
            <person name="Nielsen P.H."/>
        </authorList>
    </citation>
    <scope>NUCLEOTIDE SEQUENCE [LARGE SCALE GENOMIC DNA]</scope>
    <source>
        <strain evidence="5 6">Ben110</strain>
    </source>
</reference>
<evidence type="ECO:0000259" key="4">
    <source>
        <dbReference type="Pfam" id="PF12367"/>
    </source>
</evidence>
<dbReference type="OrthoDB" id="9775140at2"/>
<dbReference type="Proteomes" id="UP000035763">
    <property type="component" value="Unassembled WGS sequence"/>
</dbReference>
<organism evidence="5 6">
    <name type="scientific">Nostocoides australiense Ben110</name>
    <dbReference type="NCBI Taxonomy" id="1193182"/>
    <lineage>
        <taxon>Bacteria</taxon>
        <taxon>Bacillati</taxon>
        <taxon>Actinomycetota</taxon>
        <taxon>Actinomycetes</taxon>
        <taxon>Micrococcales</taxon>
        <taxon>Intrasporangiaceae</taxon>
        <taxon>Nostocoides</taxon>
    </lineage>
</organism>
<gene>
    <name evidence="5" type="ORF">BN11_10046</name>
</gene>
<dbReference type="GO" id="GO:0030976">
    <property type="term" value="F:thiamine pyrophosphate binding"/>
    <property type="evidence" value="ECO:0007669"/>
    <property type="project" value="InterPro"/>
</dbReference>
<dbReference type="Pfam" id="PF12367">
    <property type="entry name" value="PFO_beta_C"/>
    <property type="match status" value="1"/>
</dbReference>
<dbReference type="GO" id="GO:0019164">
    <property type="term" value="F:pyruvate synthase activity"/>
    <property type="evidence" value="ECO:0007669"/>
    <property type="project" value="UniProtKB-EC"/>
</dbReference>
<accession>W6JRZ7</accession>
<dbReference type="SUPFAM" id="SSF52518">
    <property type="entry name" value="Thiamin diphosphate-binding fold (THDP-binding)"/>
    <property type="match status" value="1"/>
</dbReference>
<dbReference type="InterPro" id="IPR029061">
    <property type="entry name" value="THDP-binding"/>
</dbReference>
<keyword evidence="6" id="KW-1185">Reference proteome</keyword>
<dbReference type="Pfam" id="PF02775">
    <property type="entry name" value="TPP_enzyme_C"/>
    <property type="match status" value="1"/>
</dbReference>
<feature type="domain" description="Thiamine pyrophosphate enzyme TPP-binding" evidence="3">
    <location>
        <begin position="71"/>
        <end position="219"/>
    </location>
</feature>
<dbReference type="STRING" id="1193182.BN11_10046"/>
<keyword evidence="5" id="KW-0670">Pyruvate</keyword>
<comment type="caution">
    <text evidence="5">The sequence shown here is derived from an EMBL/GenBank/DDBJ whole genome shotgun (WGS) entry which is preliminary data.</text>
</comment>
<evidence type="ECO:0000256" key="2">
    <source>
        <dbReference type="SAM" id="MobiDB-lite"/>
    </source>
</evidence>
<feature type="compositionally biased region" description="Polar residues" evidence="2">
    <location>
        <begin position="151"/>
        <end position="169"/>
    </location>
</feature>
<dbReference type="GO" id="GO:0000287">
    <property type="term" value="F:magnesium ion binding"/>
    <property type="evidence" value="ECO:0007669"/>
    <property type="project" value="UniProtKB-ARBA"/>
</dbReference>
<evidence type="ECO:0000313" key="6">
    <source>
        <dbReference type="Proteomes" id="UP000035763"/>
    </source>
</evidence>
<dbReference type="PANTHER" id="PTHR48084:SF4">
    <property type="entry name" value="2-OXOGLUTARATE OXIDOREDUCTASE SUBUNIT KORB"/>
    <property type="match status" value="1"/>
</dbReference>
<feature type="domain" description="Pyruvate ferredoxin oxidoreductase beta subunit C-terminal" evidence="4">
    <location>
        <begin position="260"/>
        <end position="303"/>
    </location>
</feature>
<dbReference type="InterPro" id="IPR011766">
    <property type="entry name" value="TPP_enzyme_TPP-bd"/>
</dbReference>
<name>W6JRZ7_9MICO</name>
<evidence type="ECO:0000256" key="1">
    <source>
        <dbReference type="ARBA" id="ARBA00023002"/>
    </source>
</evidence>
<keyword evidence="1 5" id="KW-0560">Oxidoreductase</keyword>
<dbReference type="EC" id="1.2.7.1" evidence="5"/>